<sequence>MADLSSAAPGRCNNVASIDEVFMSHFVRLDTGVLRSYHRRQEPPHRAVSVADPPYLSAIPFKCQLLHLQLFSLAVRATVSRCKRAAGLVGGIARCHRGPGRVAPDVGRGACAGERANCEPFTGIE</sequence>
<protein>
    <submittedName>
        <fullName evidence="1">Uncharacterized protein</fullName>
    </submittedName>
</protein>
<gene>
    <name evidence="1" type="ORF">EVAR_60560_1</name>
</gene>
<accession>A0A4C1YH86</accession>
<name>A0A4C1YH86_EUMVA</name>
<proteinExistence type="predicted"/>
<evidence type="ECO:0000313" key="2">
    <source>
        <dbReference type="Proteomes" id="UP000299102"/>
    </source>
</evidence>
<keyword evidence="2" id="KW-1185">Reference proteome</keyword>
<evidence type="ECO:0000313" key="1">
    <source>
        <dbReference type="EMBL" id="GBP74410.1"/>
    </source>
</evidence>
<dbReference type="EMBL" id="BGZK01001207">
    <property type="protein sequence ID" value="GBP74410.1"/>
    <property type="molecule type" value="Genomic_DNA"/>
</dbReference>
<dbReference type="AlphaFoldDB" id="A0A4C1YH86"/>
<dbReference type="Proteomes" id="UP000299102">
    <property type="component" value="Unassembled WGS sequence"/>
</dbReference>
<organism evidence="1 2">
    <name type="scientific">Eumeta variegata</name>
    <name type="common">Bagworm moth</name>
    <name type="synonym">Eumeta japonica</name>
    <dbReference type="NCBI Taxonomy" id="151549"/>
    <lineage>
        <taxon>Eukaryota</taxon>
        <taxon>Metazoa</taxon>
        <taxon>Ecdysozoa</taxon>
        <taxon>Arthropoda</taxon>
        <taxon>Hexapoda</taxon>
        <taxon>Insecta</taxon>
        <taxon>Pterygota</taxon>
        <taxon>Neoptera</taxon>
        <taxon>Endopterygota</taxon>
        <taxon>Lepidoptera</taxon>
        <taxon>Glossata</taxon>
        <taxon>Ditrysia</taxon>
        <taxon>Tineoidea</taxon>
        <taxon>Psychidae</taxon>
        <taxon>Oiketicinae</taxon>
        <taxon>Eumeta</taxon>
    </lineage>
</organism>
<reference evidence="1 2" key="1">
    <citation type="journal article" date="2019" name="Commun. Biol.">
        <title>The bagworm genome reveals a unique fibroin gene that provides high tensile strength.</title>
        <authorList>
            <person name="Kono N."/>
            <person name="Nakamura H."/>
            <person name="Ohtoshi R."/>
            <person name="Tomita M."/>
            <person name="Numata K."/>
            <person name="Arakawa K."/>
        </authorList>
    </citation>
    <scope>NUCLEOTIDE SEQUENCE [LARGE SCALE GENOMIC DNA]</scope>
</reference>
<comment type="caution">
    <text evidence="1">The sequence shown here is derived from an EMBL/GenBank/DDBJ whole genome shotgun (WGS) entry which is preliminary data.</text>
</comment>